<comment type="caution">
    <text evidence="2">The sequence shown here is derived from an EMBL/GenBank/DDBJ whole genome shotgun (WGS) entry which is preliminary data.</text>
</comment>
<dbReference type="OrthoDB" id="605164at2"/>
<evidence type="ECO:0000313" key="2">
    <source>
        <dbReference type="EMBL" id="RDC54516.1"/>
    </source>
</evidence>
<proteinExistence type="predicted"/>
<dbReference type="InterPro" id="IPR029062">
    <property type="entry name" value="Class_I_gatase-like"/>
</dbReference>
<evidence type="ECO:0000256" key="1">
    <source>
        <dbReference type="SAM" id="SignalP"/>
    </source>
</evidence>
<accession>A0A369PV40</accession>
<organism evidence="2 3">
    <name type="scientific">Pedobacter chinensis</name>
    <dbReference type="NCBI Taxonomy" id="2282421"/>
    <lineage>
        <taxon>Bacteria</taxon>
        <taxon>Pseudomonadati</taxon>
        <taxon>Bacteroidota</taxon>
        <taxon>Sphingobacteriia</taxon>
        <taxon>Sphingobacteriales</taxon>
        <taxon>Sphingobacteriaceae</taxon>
        <taxon>Pedobacter</taxon>
    </lineage>
</organism>
<name>A0A369PV40_9SPHI</name>
<dbReference type="Proteomes" id="UP000253961">
    <property type="component" value="Unassembled WGS sequence"/>
</dbReference>
<feature type="chain" id="PRO_5017001512" description="Beta-galactosidase trimerisation domain-containing protein" evidence="1">
    <location>
        <begin position="26"/>
        <end position="725"/>
    </location>
</feature>
<dbReference type="RefSeq" id="WP_115404693.1">
    <property type="nucleotide sequence ID" value="NZ_QPKV01000013.1"/>
</dbReference>
<reference evidence="2 3" key="1">
    <citation type="submission" date="2018-07" db="EMBL/GenBank/DDBJ databases">
        <title>Pedobacter sp. nov., isolated from soil.</title>
        <authorList>
            <person name="Zhou L.Y."/>
            <person name="Du Z.J."/>
        </authorList>
    </citation>
    <scope>NUCLEOTIDE SEQUENCE [LARGE SCALE GENOMIC DNA]</scope>
    <source>
        <strain evidence="2 3">JDX94</strain>
    </source>
</reference>
<feature type="signal peptide" evidence="1">
    <location>
        <begin position="1"/>
        <end position="25"/>
    </location>
</feature>
<keyword evidence="1" id="KW-0732">Signal</keyword>
<gene>
    <name evidence="2" type="ORF">DU508_21355</name>
</gene>
<dbReference type="EMBL" id="QPKV01000013">
    <property type="protein sequence ID" value="RDC54516.1"/>
    <property type="molecule type" value="Genomic_DNA"/>
</dbReference>
<dbReference type="Gene3D" id="3.40.50.880">
    <property type="match status" value="1"/>
</dbReference>
<sequence>MRNLKYYTSISALAISLIVQSDVLAQVKSKQKTSFQVSAPWSADYDVRSDIAMVYGINDDGGKFEERVKGYRDKGYEVQFMTGIAWGQYKDYFLGEWDGKNHLDEGQMMRNGETIWHGKNVPYIVPTANFLTYMKSHVKRAIDAGVTAIYLEEPEFWARAGYSQTFKDEWQKYYGFPWMAQHESPEATYLSSKLKYQLYFNALKEVFTYVKTYSESKGKRVKCFVPTHSLINYSSWQIVSPEASLANLEGMDGYIAQVWTGTSREPVFYNGLEKERVFENAFLEYGSMVSMTAPTGRKIYFLTDPIEDRARSWDDYKVNYQATFTAELLYPMVDNYEVMPWPNRIYRGRFPVEGMKERQPISPAYATQMQVMVNSLNQMPLSKNKLNGSHGIGVLLANSMMFQRFPTHEGYDDPQLSNFYGMAIPLLKQGIPVETVHMENLANKNTLKDIKVLIMSYANMKPLSADFHQELAKWVKGGGVLLYYGRDNDPFQNVKEWWNTNGNSFKAPSQHLFGLLGITENANSSAYEVGQGKVYLVRKDPKELIMKENGDKDFMAMLKQAYENDAKAGDLILKNNFVLERGPFVISAVLDESQSQSPLTLNGIFIDLFDPTLPILNTKTIQPGAQAYLFDVNKVENKNKPQVLAAAARVTDEILTKKSYQFVAKSPAKTNNMMRILLSAKPTKITAGTGGKELPLSKSDWDEKSKTLLLGFENFSEGVKVNISW</sequence>
<keyword evidence="3" id="KW-1185">Reference proteome</keyword>
<dbReference type="AlphaFoldDB" id="A0A369PV40"/>
<evidence type="ECO:0008006" key="4">
    <source>
        <dbReference type="Google" id="ProtNLM"/>
    </source>
</evidence>
<evidence type="ECO:0000313" key="3">
    <source>
        <dbReference type="Proteomes" id="UP000253961"/>
    </source>
</evidence>
<protein>
    <recommendedName>
        <fullName evidence="4">Beta-galactosidase trimerisation domain-containing protein</fullName>
    </recommendedName>
</protein>